<organism evidence="8 9">
    <name type="scientific">Paenibacillus dendritiformis C454</name>
    <dbReference type="NCBI Taxonomy" id="1131935"/>
    <lineage>
        <taxon>Bacteria</taxon>
        <taxon>Bacillati</taxon>
        <taxon>Bacillota</taxon>
        <taxon>Bacilli</taxon>
        <taxon>Bacillales</taxon>
        <taxon>Paenibacillaceae</taxon>
        <taxon>Paenibacillus</taxon>
    </lineage>
</organism>
<dbReference type="PATRIC" id="fig|1131935.3.peg.4432"/>
<keyword evidence="5 7" id="KW-1133">Transmembrane helix</keyword>
<comment type="caution">
    <text evidence="8">The sequence shown here is derived from an EMBL/GenBank/DDBJ whole genome shotgun (WGS) entry which is preliminary data.</text>
</comment>
<dbReference type="PANTHER" id="PTHR30106:SF2">
    <property type="entry name" value="UPF0324 INNER MEMBRANE PROTEIN YEIH"/>
    <property type="match status" value="1"/>
</dbReference>
<feature type="transmembrane region" description="Helical" evidence="7">
    <location>
        <begin position="224"/>
        <end position="243"/>
    </location>
</feature>
<evidence type="ECO:0000256" key="3">
    <source>
        <dbReference type="ARBA" id="ARBA00022475"/>
    </source>
</evidence>
<feature type="transmembrane region" description="Helical" evidence="7">
    <location>
        <begin position="296"/>
        <end position="317"/>
    </location>
</feature>
<dbReference type="STRING" id="1131935.PDENDC454_21284"/>
<accession>H3SL22</accession>
<dbReference type="AlphaFoldDB" id="H3SL22"/>
<feature type="transmembrane region" description="Helical" evidence="7">
    <location>
        <begin position="70"/>
        <end position="89"/>
    </location>
</feature>
<evidence type="ECO:0000313" key="8">
    <source>
        <dbReference type="EMBL" id="EHQ60234.1"/>
    </source>
</evidence>
<feature type="transmembrane region" description="Helical" evidence="7">
    <location>
        <begin position="134"/>
        <end position="153"/>
    </location>
</feature>
<dbReference type="InterPro" id="IPR018383">
    <property type="entry name" value="UPF0324_pro"/>
</dbReference>
<feature type="transmembrane region" description="Helical" evidence="7">
    <location>
        <begin position="162"/>
        <end position="181"/>
    </location>
</feature>
<evidence type="ECO:0000256" key="2">
    <source>
        <dbReference type="ARBA" id="ARBA00007977"/>
    </source>
</evidence>
<evidence type="ECO:0000256" key="5">
    <source>
        <dbReference type="ARBA" id="ARBA00022989"/>
    </source>
</evidence>
<feature type="transmembrane region" description="Helical" evidence="7">
    <location>
        <begin position="193"/>
        <end position="217"/>
    </location>
</feature>
<dbReference type="EMBL" id="AHKH01000079">
    <property type="protein sequence ID" value="EHQ60234.1"/>
    <property type="molecule type" value="Genomic_DNA"/>
</dbReference>
<feature type="transmembrane region" description="Helical" evidence="7">
    <location>
        <begin position="323"/>
        <end position="342"/>
    </location>
</feature>
<evidence type="ECO:0000256" key="4">
    <source>
        <dbReference type="ARBA" id="ARBA00022692"/>
    </source>
</evidence>
<proteinExistence type="inferred from homology"/>
<keyword evidence="4 7" id="KW-0812">Transmembrane</keyword>
<feature type="transmembrane region" description="Helical" evidence="7">
    <location>
        <begin position="47"/>
        <end position="64"/>
    </location>
</feature>
<evidence type="ECO:0000256" key="1">
    <source>
        <dbReference type="ARBA" id="ARBA00004651"/>
    </source>
</evidence>
<evidence type="ECO:0000313" key="9">
    <source>
        <dbReference type="Proteomes" id="UP000003900"/>
    </source>
</evidence>
<dbReference type="Proteomes" id="UP000003900">
    <property type="component" value="Unassembled WGS sequence"/>
</dbReference>
<protein>
    <submittedName>
        <fullName evidence="8">Uncharacterized protein</fullName>
    </submittedName>
</protein>
<reference evidence="8 9" key="1">
    <citation type="journal article" date="2012" name="J. Bacteriol.">
        <title>Genome Sequence of the Pattern-Forming Social Bacterium Paenibacillus dendritiformis C454 Chiral Morphotype.</title>
        <authorList>
            <person name="Sirota-Madi A."/>
            <person name="Olender T."/>
            <person name="Helman Y."/>
            <person name="Brainis I."/>
            <person name="Finkelshtein A."/>
            <person name="Roth D."/>
            <person name="Hagai E."/>
            <person name="Leshkowitz D."/>
            <person name="Brodsky L."/>
            <person name="Galatenko V."/>
            <person name="Nikolaev V."/>
            <person name="Gutnick D.L."/>
            <person name="Lancet D."/>
            <person name="Ben-Jacob E."/>
        </authorList>
    </citation>
    <scope>NUCLEOTIDE SEQUENCE [LARGE SCALE GENOMIC DNA]</scope>
    <source>
        <strain evidence="8 9">C454</strain>
    </source>
</reference>
<dbReference type="GO" id="GO:0005886">
    <property type="term" value="C:plasma membrane"/>
    <property type="evidence" value="ECO:0007669"/>
    <property type="project" value="UniProtKB-SubCell"/>
</dbReference>
<dbReference type="PANTHER" id="PTHR30106">
    <property type="entry name" value="INNER MEMBRANE PROTEIN YEIH-RELATED"/>
    <property type="match status" value="1"/>
</dbReference>
<sequence length="379" mass="39759">MCRNVLRVRCFTTATLQCENATRQNWGKNMSQGEGLGASKARKQRNGLGFALGIGLTLVIALAAKYLAGLPFLSIMGQLVIAILIGILWRATIGVPDQIVAGTNFSSKKLLRLGIILLGMRLNLMDIVHAGPKVFLIAVIVIIFAISVVYGLARLFKVEKRLGILTACGTAICGAAAVVAISPQIKAKDEETAIGAAMVAILGTIFTLLYTFLYPLLGLTQNGYGIFAGATLHEIAHVIAAAAPGGDGAVDMAVIVKLTRVALLVPVAILIGIWASRAEQREKGNSTKLSWRTIPIPWFILGFLIVSGINSLGIISADIASGIVTLAYMLIAMAMAGLGLNVDLVAFRRLGMTSFAAGLIGSVLLSGLGFALVHLLGLA</sequence>
<keyword evidence="6 7" id="KW-0472">Membrane</keyword>
<keyword evidence="3" id="KW-1003">Cell membrane</keyword>
<feature type="transmembrane region" description="Helical" evidence="7">
    <location>
        <begin position="354"/>
        <end position="376"/>
    </location>
</feature>
<comment type="subcellular location">
    <subcellularLocation>
        <location evidence="1">Cell membrane</location>
        <topology evidence="1">Multi-pass membrane protein</topology>
    </subcellularLocation>
</comment>
<gene>
    <name evidence="8" type="ORF">PDENDC454_21284</name>
</gene>
<keyword evidence="9" id="KW-1185">Reference proteome</keyword>
<evidence type="ECO:0000256" key="6">
    <source>
        <dbReference type="ARBA" id="ARBA00023136"/>
    </source>
</evidence>
<dbReference type="Pfam" id="PF03601">
    <property type="entry name" value="Cons_hypoth698"/>
    <property type="match status" value="1"/>
</dbReference>
<comment type="similarity">
    <text evidence="2">Belongs to the UPF0324 family.</text>
</comment>
<feature type="transmembrane region" description="Helical" evidence="7">
    <location>
        <begin position="110"/>
        <end position="128"/>
    </location>
</feature>
<name>H3SL22_9BACL</name>
<evidence type="ECO:0000256" key="7">
    <source>
        <dbReference type="SAM" id="Phobius"/>
    </source>
</evidence>
<feature type="transmembrane region" description="Helical" evidence="7">
    <location>
        <begin position="255"/>
        <end position="275"/>
    </location>
</feature>